<dbReference type="GO" id="GO:0008270">
    <property type="term" value="F:zinc ion binding"/>
    <property type="evidence" value="ECO:0007669"/>
    <property type="project" value="UniProtKB-KW"/>
</dbReference>
<dbReference type="AlphaFoldDB" id="A0AAD7BB24"/>
<dbReference type="InterPro" id="IPR002893">
    <property type="entry name" value="Znf_MYND"/>
</dbReference>
<evidence type="ECO:0000256" key="2">
    <source>
        <dbReference type="ARBA" id="ARBA00022771"/>
    </source>
</evidence>
<evidence type="ECO:0000256" key="4">
    <source>
        <dbReference type="PROSITE-ProRule" id="PRU00134"/>
    </source>
</evidence>
<dbReference type="Gene3D" id="6.10.140.2220">
    <property type="match status" value="1"/>
</dbReference>
<dbReference type="EMBL" id="JARKIF010000023">
    <property type="protein sequence ID" value="KAJ7616025.1"/>
    <property type="molecule type" value="Genomic_DNA"/>
</dbReference>
<dbReference type="Proteomes" id="UP001221142">
    <property type="component" value="Unassembled WGS sequence"/>
</dbReference>
<organism evidence="6 7">
    <name type="scientific">Roridomyces roridus</name>
    <dbReference type="NCBI Taxonomy" id="1738132"/>
    <lineage>
        <taxon>Eukaryota</taxon>
        <taxon>Fungi</taxon>
        <taxon>Dikarya</taxon>
        <taxon>Basidiomycota</taxon>
        <taxon>Agaricomycotina</taxon>
        <taxon>Agaricomycetes</taxon>
        <taxon>Agaricomycetidae</taxon>
        <taxon>Agaricales</taxon>
        <taxon>Marasmiineae</taxon>
        <taxon>Mycenaceae</taxon>
        <taxon>Roridomyces</taxon>
    </lineage>
</organism>
<evidence type="ECO:0000256" key="3">
    <source>
        <dbReference type="ARBA" id="ARBA00022833"/>
    </source>
</evidence>
<dbReference type="SUPFAM" id="SSF144232">
    <property type="entry name" value="HIT/MYND zinc finger-like"/>
    <property type="match status" value="1"/>
</dbReference>
<evidence type="ECO:0000313" key="6">
    <source>
        <dbReference type="EMBL" id="KAJ7616025.1"/>
    </source>
</evidence>
<keyword evidence="7" id="KW-1185">Reference proteome</keyword>
<dbReference type="Pfam" id="PF01753">
    <property type="entry name" value="zf-MYND"/>
    <property type="match status" value="1"/>
</dbReference>
<evidence type="ECO:0000313" key="7">
    <source>
        <dbReference type="Proteomes" id="UP001221142"/>
    </source>
</evidence>
<feature type="domain" description="MYND-type" evidence="5">
    <location>
        <begin position="382"/>
        <end position="420"/>
    </location>
</feature>
<accession>A0AAD7BB24</accession>
<keyword evidence="3" id="KW-0862">Zinc</keyword>
<keyword evidence="1" id="KW-0479">Metal-binding</keyword>
<keyword evidence="2 4" id="KW-0863">Zinc-finger</keyword>
<sequence>MNGSTEALTQLQRAATNLTESEVPGLSPVIYTTLDPSLIPSPDVLDVMTATSSRPSSVVRVMLAVYCLAVIAQNPHVWPTTLVDLCPRVHAWMDFFSDFECVLALSRTERTSWVLSLSQALMGFWTLSPETYEVVESTSGVRRAIAAGWTRLMQPHAPNHVYDVLAGISSPLLALNEIESEHHVAELLEGCGGSAKSLLASLTKTISLATTSTNPQIAATVITPVLTILARIKVHSPDLSRQFLAHGVIPFLVSALAIEGHPPVDRHSYPDFPVGVHVAPCTLVGYLELITSSKWMLQAVHAGLLERIIAWGEKLGPAPSNPRVVPHILRVVLPRILTAFTQSVLYPSWMALKSAVDRHISIMKVWEVDRAHSTLACDNLQCQKVDKRRCFSRCSGSKTAAYCSWTCQRVDWMAGHRDECSIGLLLRQDPVSSGFRFRDKSFIRALLHSTYKTHRLEIALKIIEFLPAQPNTLFVVSYIYNYTPSSSIEIHTPVVITVQALKNLSEPMTSVYWPRLARGRGLLSLHAVTLSHDSATDAVHLFLSVLRTASSRLFDGLVRVAAEAPGASGLELENVVRRLIAATEGENEHFC</sequence>
<evidence type="ECO:0000259" key="5">
    <source>
        <dbReference type="PROSITE" id="PS50865"/>
    </source>
</evidence>
<protein>
    <recommendedName>
        <fullName evidence="5">MYND-type domain-containing protein</fullName>
    </recommendedName>
</protein>
<dbReference type="PROSITE" id="PS50865">
    <property type="entry name" value="ZF_MYND_2"/>
    <property type="match status" value="1"/>
</dbReference>
<proteinExistence type="predicted"/>
<reference evidence="6" key="1">
    <citation type="submission" date="2023-03" db="EMBL/GenBank/DDBJ databases">
        <title>Massive genome expansion in bonnet fungi (Mycena s.s.) driven by repeated elements and novel gene families across ecological guilds.</title>
        <authorList>
            <consortium name="Lawrence Berkeley National Laboratory"/>
            <person name="Harder C.B."/>
            <person name="Miyauchi S."/>
            <person name="Viragh M."/>
            <person name="Kuo A."/>
            <person name="Thoen E."/>
            <person name="Andreopoulos B."/>
            <person name="Lu D."/>
            <person name="Skrede I."/>
            <person name="Drula E."/>
            <person name="Henrissat B."/>
            <person name="Morin E."/>
            <person name="Kohler A."/>
            <person name="Barry K."/>
            <person name="LaButti K."/>
            <person name="Morin E."/>
            <person name="Salamov A."/>
            <person name="Lipzen A."/>
            <person name="Mereny Z."/>
            <person name="Hegedus B."/>
            <person name="Baldrian P."/>
            <person name="Stursova M."/>
            <person name="Weitz H."/>
            <person name="Taylor A."/>
            <person name="Grigoriev I.V."/>
            <person name="Nagy L.G."/>
            <person name="Martin F."/>
            <person name="Kauserud H."/>
        </authorList>
    </citation>
    <scope>NUCLEOTIDE SEQUENCE</scope>
    <source>
        <strain evidence="6">9284</strain>
    </source>
</reference>
<name>A0AAD7BB24_9AGAR</name>
<gene>
    <name evidence="6" type="ORF">FB45DRAFT_1064191</name>
</gene>
<comment type="caution">
    <text evidence="6">The sequence shown here is derived from an EMBL/GenBank/DDBJ whole genome shotgun (WGS) entry which is preliminary data.</text>
</comment>
<evidence type="ECO:0000256" key="1">
    <source>
        <dbReference type="ARBA" id="ARBA00022723"/>
    </source>
</evidence>